<dbReference type="Pfam" id="PF01757">
    <property type="entry name" value="Acyl_transf_3"/>
    <property type="match status" value="1"/>
</dbReference>
<protein>
    <submittedName>
        <fullName evidence="3">Acyltransferase</fullName>
        <ecNumber evidence="3">2.3.-.-</ecNumber>
    </submittedName>
</protein>
<keyword evidence="3" id="KW-0808">Transferase</keyword>
<evidence type="ECO:0000313" key="4">
    <source>
        <dbReference type="Proteomes" id="UP001449657"/>
    </source>
</evidence>
<dbReference type="EC" id="2.3.-.-" evidence="3"/>
<dbReference type="GO" id="GO:0016746">
    <property type="term" value="F:acyltransferase activity"/>
    <property type="evidence" value="ECO:0007669"/>
    <property type="project" value="UniProtKB-KW"/>
</dbReference>
<evidence type="ECO:0000313" key="3">
    <source>
        <dbReference type="EMBL" id="WZN47892.1"/>
    </source>
</evidence>
<dbReference type="InterPro" id="IPR002656">
    <property type="entry name" value="Acyl_transf_3_dom"/>
</dbReference>
<evidence type="ECO:0000259" key="2">
    <source>
        <dbReference type="Pfam" id="PF01757"/>
    </source>
</evidence>
<evidence type="ECO:0000256" key="1">
    <source>
        <dbReference type="SAM" id="Phobius"/>
    </source>
</evidence>
<sequence>MPNLFLLQAWIPAADTESFNSVAWSISVEFYIYIIFAFILTVFGKVRNPVFAGIAIFALAALHWEWYVLKPAVLSGLSCFFLGSLAYEIYERLQARINAKAAGFFIFAECILVLAIYLLLPSDVPAKRLLITLLFSVTVIVFAFEMGPVSRLLKKSVINYLGKLSYSIYITHFGILTVLLGLAMVAGKILKFNFTPMVGDVRYITTGNLLFDNLLVLAILTLIVFISSLTYRFIELKGIGAGKRLKSLGKPAARTLQEEIAPVPDKFINQHGKQTN</sequence>
<keyword evidence="1" id="KW-1133">Transmembrane helix</keyword>
<feature type="transmembrane region" description="Helical" evidence="1">
    <location>
        <begin position="26"/>
        <end position="43"/>
    </location>
</feature>
<accession>A0ABZ2Z8B1</accession>
<feature type="domain" description="Acyltransferase 3" evidence="2">
    <location>
        <begin position="15"/>
        <end position="227"/>
    </location>
</feature>
<keyword evidence="1" id="KW-0472">Membrane</keyword>
<feature type="transmembrane region" description="Helical" evidence="1">
    <location>
        <begin position="72"/>
        <end position="90"/>
    </location>
</feature>
<gene>
    <name evidence="3" type="ORF">WJU22_06845</name>
</gene>
<feature type="transmembrane region" description="Helical" evidence="1">
    <location>
        <begin position="102"/>
        <end position="120"/>
    </location>
</feature>
<dbReference type="RefSeq" id="WP_341842502.1">
    <property type="nucleotide sequence ID" value="NZ_CP149792.1"/>
</dbReference>
<dbReference type="PANTHER" id="PTHR23028">
    <property type="entry name" value="ACETYLTRANSFERASE"/>
    <property type="match status" value="1"/>
</dbReference>
<reference evidence="3 4" key="1">
    <citation type="submission" date="2024-03" db="EMBL/GenBank/DDBJ databases">
        <title>Chitinophaga caseinilytica sp. nov., a casein hydrolysing bacterium isolated from forest soil.</title>
        <authorList>
            <person name="Lee D.S."/>
            <person name="Han D.M."/>
            <person name="Baek J.H."/>
            <person name="Choi D.G."/>
            <person name="Jeon J.H."/>
            <person name="Jeon C.O."/>
        </authorList>
    </citation>
    <scope>NUCLEOTIDE SEQUENCE [LARGE SCALE GENOMIC DNA]</scope>
    <source>
        <strain evidence="3 4">KACC 19118</strain>
    </source>
</reference>
<dbReference type="EMBL" id="CP150096">
    <property type="protein sequence ID" value="WZN47892.1"/>
    <property type="molecule type" value="Genomic_DNA"/>
</dbReference>
<proteinExistence type="predicted"/>
<feature type="transmembrane region" description="Helical" evidence="1">
    <location>
        <begin position="50"/>
        <end position="66"/>
    </location>
</feature>
<feature type="transmembrane region" description="Helical" evidence="1">
    <location>
        <begin position="210"/>
        <end position="234"/>
    </location>
</feature>
<dbReference type="InterPro" id="IPR050879">
    <property type="entry name" value="Acyltransferase_3"/>
</dbReference>
<keyword evidence="3" id="KW-0012">Acyltransferase</keyword>
<name>A0ABZ2Z8B1_9BACT</name>
<dbReference type="Proteomes" id="UP001449657">
    <property type="component" value="Chromosome"/>
</dbReference>
<keyword evidence="4" id="KW-1185">Reference proteome</keyword>
<feature type="transmembrane region" description="Helical" evidence="1">
    <location>
        <begin position="126"/>
        <end position="145"/>
    </location>
</feature>
<keyword evidence="1" id="KW-0812">Transmembrane</keyword>
<feature type="transmembrane region" description="Helical" evidence="1">
    <location>
        <begin position="166"/>
        <end position="190"/>
    </location>
</feature>
<organism evidence="3 4">
    <name type="scientific">Chitinophaga caseinilytica</name>
    <dbReference type="NCBI Taxonomy" id="2267521"/>
    <lineage>
        <taxon>Bacteria</taxon>
        <taxon>Pseudomonadati</taxon>
        <taxon>Bacteroidota</taxon>
        <taxon>Chitinophagia</taxon>
        <taxon>Chitinophagales</taxon>
        <taxon>Chitinophagaceae</taxon>
        <taxon>Chitinophaga</taxon>
    </lineage>
</organism>